<comment type="caution">
    <text evidence="6">The sequence shown here is derived from an EMBL/GenBank/DDBJ whole genome shotgun (WGS) entry which is preliminary data.</text>
</comment>
<evidence type="ECO:0000256" key="1">
    <source>
        <dbReference type="ARBA" id="ARBA00004370"/>
    </source>
</evidence>
<dbReference type="Pfam" id="PF01124">
    <property type="entry name" value="MAPEG"/>
    <property type="match status" value="1"/>
</dbReference>
<dbReference type="GO" id="GO:0016020">
    <property type="term" value="C:membrane"/>
    <property type="evidence" value="ECO:0007669"/>
    <property type="project" value="UniProtKB-SubCell"/>
</dbReference>
<comment type="subcellular location">
    <subcellularLocation>
        <location evidence="1">Membrane</location>
    </subcellularLocation>
</comment>
<evidence type="ECO:0008006" key="8">
    <source>
        <dbReference type="Google" id="ProtNLM"/>
    </source>
</evidence>
<dbReference type="Proteomes" id="UP000238071">
    <property type="component" value="Unassembled WGS sequence"/>
</dbReference>
<name>A0A2S6GTT1_9GAMM</name>
<evidence type="ECO:0000256" key="3">
    <source>
        <dbReference type="ARBA" id="ARBA00022989"/>
    </source>
</evidence>
<evidence type="ECO:0000256" key="4">
    <source>
        <dbReference type="ARBA" id="ARBA00023136"/>
    </source>
</evidence>
<keyword evidence="4 5" id="KW-0472">Membrane</keyword>
<feature type="transmembrane region" description="Helical" evidence="5">
    <location>
        <begin position="72"/>
        <end position="94"/>
    </location>
</feature>
<organism evidence="6 7">
    <name type="scientific">Methylobacter tundripaludum</name>
    <dbReference type="NCBI Taxonomy" id="173365"/>
    <lineage>
        <taxon>Bacteria</taxon>
        <taxon>Pseudomonadati</taxon>
        <taxon>Pseudomonadota</taxon>
        <taxon>Gammaproteobacteria</taxon>
        <taxon>Methylococcales</taxon>
        <taxon>Methylococcaceae</taxon>
        <taxon>Methylobacter</taxon>
    </lineage>
</organism>
<dbReference type="AlphaFoldDB" id="A0A2S6GTT1"/>
<evidence type="ECO:0000313" key="7">
    <source>
        <dbReference type="Proteomes" id="UP000238071"/>
    </source>
</evidence>
<evidence type="ECO:0000313" key="6">
    <source>
        <dbReference type="EMBL" id="PPK68606.1"/>
    </source>
</evidence>
<feature type="transmembrane region" description="Helical" evidence="5">
    <location>
        <begin position="46"/>
        <end position="66"/>
    </location>
</feature>
<feature type="transmembrane region" description="Helical" evidence="5">
    <location>
        <begin position="106"/>
        <end position="125"/>
    </location>
</feature>
<protein>
    <recommendedName>
        <fullName evidence="8">Membrane-associated protein in eicosanoid and glutathione metabolism (MAPEG)</fullName>
    </recommendedName>
</protein>
<dbReference type="PANTHER" id="PTHR35814:SF1">
    <property type="entry name" value="GLUTATHIONE S-TRANSFERASE-RELATED"/>
    <property type="match status" value="1"/>
</dbReference>
<dbReference type="SUPFAM" id="SSF161084">
    <property type="entry name" value="MAPEG domain-like"/>
    <property type="match status" value="1"/>
</dbReference>
<keyword evidence="2 5" id="KW-0812">Transmembrane</keyword>
<dbReference type="Gene3D" id="1.20.120.550">
    <property type="entry name" value="Membrane associated eicosanoid/glutathione metabolism-like domain"/>
    <property type="match status" value="1"/>
</dbReference>
<dbReference type="InterPro" id="IPR023352">
    <property type="entry name" value="MAPEG-like_dom_sf"/>
</dbReference>
<feature type="transmembrane region" description="Helical" evidence="5">
    <location>
        <begin position="6"/>
        <end position="25"/>
    </location>
</feature>
<dbReference type="PANTHER" id="PTHR35814">
    <property type="match status" value="1"/>
</dbReference>
<accession>A0A2S6GTT1</accession>
<keyword evidence="7" id="KW-1185">Reference proteome</keyword>
<dbReference type="OrthoDB" id="8537976at2"/>
<sequence>MITSIYASLSALLIVKLALSVIKLRRKNRVSVGDGGNEALQLAIRAHANAVEYIPIALMLLLTLELNEAPKILIHVLGATLLIGRILHALGLPAKDFKKRVLGMQITIYLLIGLAVLNIVFFAFAEALKF</sequence>
<keyword evidence="3 5" id="KW-1133">Transmembrane helix</keyword>
<dbReference type="EMBL" id="PTIY01000011">
    <property type="protein sequence ID" value="PPK68606.1"/>
    <property type="molecule type" value="Genomic_DNA"/>
</dbReference>
<evidence type="ECO:0000256" key="2">
    <source>
        <dbReference type="ARBA" id="ARBA00022692"/>
    </source>
</evidence>
<dbReference type="RefSeq" id="WP_104424452.1">
    <property type="nucleotide sequence ID" value="NZ_PTIY01000011.1"/>
</dbReference>
<gene>
    <name evidence="6" type="ORF">B0F88_11114</name>
</gene>
<reference evidence="6 7" key="1">
    <citation type="submission" date="2018-02" db="EMBL/GenBank/DDBJ databases">
        <title>Subsurface microbial communities from deep shales in Ohio and West Virginia, USA.</title>
        <authorList>
            <person name="Wrighton K."/>
        </authorList>
    </citation>
    <scope>NUCLEOTIDE SEQUENCE [LARGE SCALE GENOMIC DNA]</scope>
    <source>
        <strain evidence="6 7">OWC-G53F</strain>
    </source>
</reference>
<proteinExistence type="predicted"/>
<evidence type="ECO:0000256" key="5">
    <source>
        <dbReference type="SAM" id="Phobius"/>
    </source>
</evidence>
<dbReference type="InterPro" id="IPR001129">
    <property type="entry name" value="Membr-assoc_MAPEG"/>
</dbReference>